<dbReference type="EMBL" id="ML994072">
    <property type="protein sequence ID" value="KAF2199508.1"/>
    <property type="molecule type" value="Genomic_DNA"/>
</dbReference>
<comment type="caution">
    <text evidence="10">The sequence shown here is derived from an EMBL/GenBank/DDBJ whole genome shotgun (WGS) entry which is preliminary data.</text>
</comment>
<dbReference type="OrthoDB" id="438553at2759"/>
<feature type="compositionally biased region" description="Polar residues" evidence="8">
    <location>
        <begin position="351"/>
        <end position="360"/>
    </location>
</feature>
<keyword evidence="6" id="KW-0862">Zinc</keyword>
<evidence type="ECO:0000256" key="8">
    <source>
        <dbReference type="SAM" id="MobiDB-lite"/>
    </source>
</evidence>
<dbReference type="GO" id="GO:0005737">
    <property type="term" value="C:cytoplasm"/>
    <property type="evidence" value="ECO:0007669"/>
    <property type="project" value="TreeGrafter"/>
</dbReference>
<dbReference type="InterPro" id="IPR055046">
    <property type="entry name" value="Nab2-like_Znf-CCCH"/>
</dbReference>
<feature type="region of interest" description="Disordered" evidence="8">
    <location>
        <begin position="87"/>
        <end position="210"/>
    </location>
</feature>
<dbReference type="InterPro" id="IPR040366">
    <property type="entry name" value="Nab2/ZC3H14"/>
</dbReference>
<dbReference type="Proteomes" id="UP000799536">
    <property type="component" value="Unassembled WGS sequence"/>
</dbReference>
<keyword evidence="3" id="KW-0479">Metal-binding</keyword>
<gene>
    <name evidence="10" type="ORF">GQ43DRAFT_457122</name>
</gene>
<sequence length="548" mass="59597">MSFDLSVGSPLNLALQNVIKPKLAEYGWVDDDELVNYIILNVANGKTPQQISSELANDFLDLGNDNPQTQEFAQWLFQQVHGLQQQLNGGQQSGSDDAAASNSMDDGAPASFNDIQHVGQDSEMGEAPTAVPAAGAIPTGPKAMRSLNGNSSGNGMNGPRDKRMLNQVNRHLDRSNDSSLHRIRGTSGTGRINSHSSREPPRGPRNQQQIGRGMAAMANGRGMGGVAVGGMGGMNGMNNMGGMPPMPMPGMPPMDPNQMGALNPQQQMLLFQMYEQQAQMMQQLFAGQTPTPHVNPNFPGGNRNGQGKSLFDRIDKSRSFRGGHGHKQPLPQSRKFPREGQDSTMLDDASTAEQGESSTAMEMETTRPEPGQTVCKFNLSCTKPDCPFAHQSPAAPPGTTIDMNDVCSFGAACVNKKCAGKHPSPAQREQHKTEVDCMFYPNCRDMANCPFRHPSMPPCRNGADCTVPGCKFAHSKVMCRYNPCTNRYCTYKHAEGQKALYPDKVWTAPKNDSESKEHVSERKFVDENAEEELILPGRSSPEETEILT</sequence>
<dbReference type="GO" id="GO:0008270">
    <property type="term" value="F:zinc ion binding"/>
    <property type="evidence" value="ECO:0007669"/>
    <property type="project" value="UniProtKB-KW"/>
</dbReference>
<evidence type="ECO:0000256" key="6">
    <source>
        <dbReference type="ARBA" id="ARBA00022833"/>
    </source>
</evidence>
<dbReference type="GO" id="GO:0008143">
    <property type="term" value="F:poly(A) binding"/>
    <property type="evidence" value="ECO:0007669"/>
    <property type="project" value="InterPro"/>
</dbReference>
<keyword evidence="5" id="KW-0863">Zinc-finger</keyword>
<dbReference type="Gene3D" id="4.10.1000.30">
    <property type="match status" value="1"/>
</dbReference>
<evidence type="ECO:0000256" key="1">
    <source>
        <dbReference type="ARBA" id="ARBA00004123"/>
    </source>
</evidence>
<keyword evidence="7" id="KW-0539">Nucleus</keyword>
<dbReference type="FunFam" id="4.10.1000.40:FF:000002">
    <property type="entry name" value="Nuclear polyadenylated RNA-binding protein Nab2"/>
    <property type="match status" value="1"/>
</dbReference>
<evidence type="ECO:0000313" key="10">
    <source>
        <dbReference type="EMBL" id="KAF2199508.1"/>
    </source>
</evidence>
<protein>
    <recommendedName>
        <fullName evidence="9">Nab2-like CCCH zinc finger domain-containing protein</fullName>
    </recommendedName>
</protein>
<evidence type="ECO:0000256" key="2">
    <source>
        <dbReference type="ARBA" id="ARBA00008423"/>
    </source>
</evidence>
<name>A0A9P4MTX4_9PLEO</name>
<reference evidence="10" key="1">
    <citation type="journal article" date="2020" name="Stud. Mycol.">
        <title>101 Dothideomycetes genomes: a test case for predicting lifestyles and emergence of pathogens.</title>
        <authorList>
            <person name="Haridas S."/>
            <person name="Albert R."/>
            <person name="Binder M."/>
            <person name="Bloem J."/>
            <person name="Labutti K."/>
            <person name="Salamov A."/>
            <person name="Andreopoulos B."/>
            <person name="Baker S."/>
            <person name="Barry K."/>
            <person name="Bills G."/>
            <person name="Bluhm B."/>
            <person name="Cannon C."/>
            <person name="Castanera R."/>
            <person name="Culley D."/>
            <person name="Daum C."/>
            <person name="Ezra D."/>
            <person name="Gonzalez J."/>
            <person name="Henrissat B."/>
            <person name="Kuo A."/>
            <person name="Liang C."/>
            <person name="Lipzen A."/>
            <person name="Lutzoni F."/>
            <person name="Magnuson J."/>
            <person name="Mondo S."/>
            <person name="Nolan M."/>
            <person name="Ohm R."/>
            <person name="Pangilinan J."/>
            <person name="Park H.-J."/>
            <person name="Ramirez L."/>
            <person name="Alfaro M."/>
            <person name="Sun H."/>
            <person name="Tritt A."/>
            <person name="Yoshinaga Y."/>
            <person name="Zwiers L.-H."/>
            <person name="Turgeon B."/>
            <person name="Goodwin S."/>
            <person name="Spatafora J."/>
            <person name="Crous P."/>
            <person name="Grigoriev I."/>
        </authorList>
    </citation>
    <scope>NUCLEOTIDE SEQUENCE</scope>
    <source>
        <strain evidence="10">ATCC 74209</strain>
    </source>
</reference>
<evidence type="ECO:0000256" key="3">
    <source>
        <dbReference type="ARBA" id="ARBA00022723"/>
    </source>
</evidence>
<feature type="region of interest" description="Disordered" evidence="8">
    <location>
        <begin position="290"/>
        <end position="371"/>
    </location>
</feature>
<feature type="domain" description="Nab2-like CCCH zinc finger" evidence="9">
    <location>
        <begin position="479"/>
        <end position="498"/>
    </location>
</feature>
<feature type="compositionally biased region" description="Basic and acidic residues" evidence="8">
    <location>
        <begin position="511"/>
        <end position="526"/>
    </location>
</feature>
<feature type="compositionally biased region" description="Low complexity" evidence="8">
    <location>
        <begin position="148"/>
        <end position="158"/>
    </location>
</feature>
<dbReference type="InterPro" id="IPR043094">
    <property type="entry name" value="Nab2/ZC3H14_N_sf"/>
</dbReference>
<keyword evidence="4" id="KW-0677">Repeat</keyword>
<feature type="compositionally biased region" description="Basic and acidic residues" evidence="8">
    <location>
        <begin position="159"/>
        <end position="180"/>
    </location>
</feature>
<dbReference type="Pfam" id="PF14608">
    <property type="entry name" value="zf-CCCH_2"/>
    <property type="match status" value="3"/>
</dbReference>
<evidence type="ECO:0000259" key="9">
    <source>
        <dbReference type="Pfam" id="PF22683"/>
    </source>
</evidence>
<dbReference type="GO" id="GO:0005634">
    <property type="term" value="C:nucleus"/>
    <property type="evidence" value="ECO:0007669"/>
    <property type="project" value="UniProtKB-SubCell"/>
</dbReference>
<feature type="region of interest" description="Disordered" evidence="8">
    <location>
        <begin position="507"/>
        <end position="548"/>
    </location>
</feature>
<organism evidence="10 11">
    <name type="scientific">Delitschia confertaspora ATCC 74209</name>
    <dbReference type="NCBI Taxonomy" id="1513339"/>
    <lineage>
        <taxon>Eukaryota</taxon>
        <taxon>Fungi</taxon>
        <taxon>Dikarya</taxon>
        <taxon>Ascomycota</taxon>
        <taxon>Pezizomycotina</taxon>
        <taxon>Dothideomycetes</taxon>
        <taxon>Pleosporomycetidae</taxon>
        <taxon>Pleosporales</taxon>
        <taxon>Delitschiaceae</taxon>
        <taxon>Delitschia</taxon>
    </lineage>
</organism>
<comment type="subcellular location">
    <subcellularLocation>
        <location evidence="1">Nucleus</location>
    </subcellularLocation>
</comment>
<dbReference type="AlphaFoldDB" id="A0A9P4MTX4"/>
<evidence type="ECO:0000256" key="7">
    <source>
        <dbReference type="ARBA" id="ARBA00023242"/>
    </source>
</evidence>
<feature type="compositionally biased region" description="Low complexity" evidence="8">
    <location>
        <begin position="87"/>
        <end position="108"/>
    </location>
</feature>
<dbReference type="Pfam" id="PF22683">
    <property type="entry name" value="Nab2-like_zf-CCCH"/>
    <property type="match status" value="1"/>
</dbReference>
<comment type="similarity">
    <text evidence="2">Belongs to the ZC3H14 family.</text>
</comment>
<proteinExistence type="inferred from homology"/>
<dbReference type="PANTHER" id="PTHR14738:SF29">
    <property type="entry name" value="ZINC FINGER CCCH DOMAIN-CONTAINING PROTEIN 14"/>
    <property type="match status" value="1"/>
</dbReference>
<evidence type="ECO:0000256" key="4">
    <source>
        <dbReference type="ARBA" id="ARBA00022737"/>
    </source>
</evidence>
<dbReference type="Gene3D" id="4.10.1000.40">
    <property type="match status" value="1"/>
</dbReference>
<evidence type="ECO:0000256" key="5">
    <source>
        <dbReference type="ARBA" id="ARBA00022771"/>
    </source>
</evidence>
<dbReference type="GO" id="GO:0043488">
    <property type="term" value="P:regulation of mRNA stability"/>
    <property type="evidence" value="ECO:0007669"/>
    <property type="project" value="InterPro"/>
</dbReference>
<dbReference type="PANTHER" id="PTHR14738">
    <property type="entry name" value="ZINC FINGER CCCH DOMAIN-CONTAINING PROTEIN 14"/>
    <property type="match status" value="1"/>
</dbReference>
<keyword evidence="11" id="KW-1185">Reference proteome</keyword>
<accession>A0A9P4MTX4</accession>
<evidence type="ECO:0000313" key="11">
    <source>
        <dbReference type="Proteomes" id="UP000799536"/>
    </source>
</evidence>
<dbReference type="Gene3D" id="1.10.340.40">
    <property type="entry name" value="Nuclear abundant poly(A) RNA-bind protein 2, N-terminal domain"/>
    <property type="match status" value="1"/>
</dbReference>